<proteinExistence type="predicted"/>
<dbReference type="Proteomes" id="UP000729402">
    <property type="component" value="Unassembled WGS sequence"/>
</dbReference>
<reference evidence="2" key="2">
    <citation type="submission" date="2021-02" db="EMBL/GenBank/DDBJ databases">
        <authorList>
            <person name="Kimball J.A."/>
            <person name="Haas M.W."/>
            <person name="Macchietto M."/>
            <person name="Kono T."/>
            <person name="Duquette J."/>
            <person name="Shao M."/>
        </authorList>
    </citation>
    <scope>NUCLEOTIDE SEQUENCE</scope>
    <source>
        <tissue evidence="2">Fresh leaf tissue</tissue>
    </source>
</reference>
<organism evidence="2 3">
    <name type="scientific">Zizania palustris</name>
    <name type="common">Northern wild rice</name>
    <dbReference type="NCBI Taxonomy" id="103762"/>
    <lineage>
        <taxon>Eukaryota</taxon>
        <taxon>Viridiplantae</taxon>
        <taxon>Streptophyta</taxon>
        <taxon>Embryophyta</taxon>
        <taxon>Tracheophyta</taxon>
        <taxon>Spermatophyta</taxon>
        <taxon>Magnoliopsida</taxon>
        <taxon>Liliopsida</taxon>
        <taxon>Poales</taxon>
        <taxon>Poaceae</taxon>
        <taxon>BOP clade</taxon>
        <taxon>Oryzoideae</taxon>
        <taxon>Oryzeae</taxon>
        <taxon>Zizaniinae</taxon>
        <taxon>Zizania</taxon>
    </lineage>
</organism>
<comment type="caution">
    <text evidence="2">The sequence shown here is derived from an EMBL/GenBank/DDBJ whole genome shotgun (WGS) entry which is preliminary data.</text>
</comment>
<accession>A0A8J5RUT0</accession>
<dbReference type="EMBL" id="JAAALK010000290">
    <property type="protein sequence ID" value="KAG8045834.1"/>
    <property type="molecule type" value="Genomic_DNA"/>
</dbReference>
<feature type="region of interest" description="Disordered" evidence="1">
    <location>
        <begin position="22"/>
        <end position="59"/>
    </location>
</feature>
<sequence>MAMVAGQTPVLGICNMHQWSKSPTVRGSAPVGRAATPARKRPLDLRKRPRSSSQRRILSTSASLSFSDRSLLQRLDRLSHLQ</sequence>
<evidence type="ECO:0000256" key="1">
    <source>
        <dbReference type="SAM" id="MobiDB-lite"/>
    </source>
</evidence>
<reference evidence="2" key="1">
    <citation type="journal article" date="2021" name="bioRxiv">
        <title>Whole Genome Assembly and Annotation of Northern Wild Rice, Zizania palustris L., Supports a Whole Genome Duplication in the Zizania Genus.</title>
        <authorList>
            <person name="Haas M."/>
            <person name="Kono T."/>
            <person name="Macchietto M."/>
            <person name="Millas R."/>
            <person name="McGilp L."/>
            <person name="Shao M."/>
            <person name="Duquette J."/>
            <person name="Hirsch C.N."/>
            <person name="Kimball J."/>
        </authorList>
    </citation>
    <scope>NUCLEOTIDE SEQUENCE</scope>
    <source>
        <tissue evidence="2">Fresh leaf tissue</tissue>
    </source>
</reference>
<gene>
    <name evidence="2" type="ORF">GUJ93_ZPchr0008g11944</name>
</gene>
<keyword evidence="3" id="KW-1185">Reference proteome</keyword>
<evidence type="ECO:0000313" key="3">
    <source>
        <dbReference type="Proteomes" id="UP000729402"/>
    </source>
</evidence>
<evidence type="ECO:0000313" key="2">
    <source>
        <dbReference type="EMBL" id="KAG8045834.1"/>
    </source>
</evidence>
<dbReference type="AlphaFoldDB" id="A0A8J5RUT0"/>
<protein>
    <submittedName>
        <fullName evidence="2">Uncharacterized protein</fullName>
    </submittedName>
</protein>
<name>A0A8J5RUT0_ZIZPA</name>